<keyword evidence="2" id="KW-0472">Membrane</keyword>
<dbReference type="EMBL" id="MCGQ01000006">
    <property type="protein sequence ID" value="OXY99186.1"/>
    <property type="molecule type" value="Genomic_DNA"/>
</dbReference>
<dbReference type="SUPFAM" id="SSF52129">
    <property type="entry name" value="Caspase-like"/>
    <property type="match status" value="1"/>
</dbReference>
<dbReference type="InterPro" id="IPR011600">
    <property type="entry name" value="Pept_C14_caspase"/>
</dbReference>
<comment type="caution">
    <text evidence="4">The sequence shown here is derived from an EMBL/GenBank/DDBJ whole genome shotgun (WGS) entry which is preliminary data.</text>
</comment>
<feature type="region of interest" description="Disordered" evidence="1">
    <location>
        <begin position="309"/>
        <end position="423"/>
    </location>
</feature>
<dbReference type="SUPFAM" id="SSF50969">
    <property type="entry name" value="YVTN repeat-like/Quinoprotein amine dehydrogenase"/>
    <property type="match status" value="1"/>
</dbReference>
<evidence type="ECO:0000313" key="5">
    <source>
        <dbReference type="Proteomes" id="UP000215483"/>
    </source>
</evidence>
<feature type="transmembrane region" description="Helical" evidence="2">
    <location>
        <begin position="562"/>
        <end position="586"/>
    </location>
</feature>
<evidence type="ECO:0000259" key="3">
    <source>
        <dbReference type="Pfam" id="PF00656"/>
    </source>
</evidence>
<feature type="transmembrane region" description="Helical" evidence="2">
    <location>
        <begin position="736"/>
        <end position="757"/>
    </location>
</feature>
<feature type="transmembrane region" description="Helical" evidence="2">
    <location>
        <begin position="704"/>
        <end position="724"/>
    </location>
</feature>
<feature type="domain" description="Peptidase C14 caspase" evidence="3">
    <location>
        <begin position="1"/>
        <end position="229"/>
    </location>
</feature>
<dbReference type="GO" id="GO:0006508">
    <property type="term" value="P:proteolysis"/>
    <property type="evidence" value="ECO:0007669"/>
    <property type="project" value="InterPro"/>
</dbReference>
<evidence type="ECO:0000313" key="4">
    <source>
        <dbReference type="EMBL" id="OXY99186.1"/>
    </source>
</evidence>
<keyword evidence="2" id="KW-0812">Transmembrane</keyword>
<feature type="transmembrane region" description="Helical" evidence="2">
    <location>
        <begin position="466"/>
        <end position="485"/>
    </location>
</feature>
<feature type="transmembrane region" description="Helical" evidence="2">
    <location>
        <begin position="601"/>
        <end position="625"/>
    </location>
</feature>
<proteinExistence type="predicted"/>
<name>A0A233SU68_STRDA</name>
<protein>
    <recommendedName>
        <fullName evidence="3">Peptidase C14 caspase domain-containing protein</fullName>
    </recommendedName>
</protein>
<dbReference type="InterPro" id="IPR015943">
    <property type="entry name" value="WD40/YVTN_repeat-like_dom_sf"/>
</dbReference>
<evidence type="ECO:0000256" key="2">
    <source>
        <dbReference type="SAM" id="Phobius"/>
    </source>
</evidence>
<feature type="transmembrane region" description="Helical" evidence="2">
    <location>
        <begin position="505"/>
        <end position="524"/>
    </location>
</feature>
<dbReference type="AlphaFoldDB" id="A0A233SU68"/>
<dbReference type="Gene3D" id="3.40.50.1460">
    <property type="match status" value="1"/>
</dbReference>
<dbReference type="PROSITE" id="PS00018">
    <property type="entry name" value="EF_HAND_1"/>
    <property type="match status" value="1"/>
</dbReference>
<dbReference type="Proteomes" id="UP000215483">
    <property type="component" value="Unassembled WGS sequence"/>
</dbReference>
<dbReference type="InterPro" id="IPR018247">
    <property type="entry name" value="EF_Hand_1_Ca_BS"/>
</dbReference>
<reference evidence="4 5" key="1">
    <citation type="submission" date="2016-07" db="EMBL/GenBank/DDBJ databases">
        <title>Draft genome of Streptomyces diastatochromogenes.</title>
        <authorList>
            <person name="Podduturi R."/>
            <person name="Lukassen M.B."/>
            <person name="Clausen N."/>
            <person name="Nielsen J.L."/>
            <person name="Jorgensen N.O."/>
        </authorList>
    </citation>
    <scope>NUCLEOTIDE SEQUENCE [LARGE SCALE GENOMIC DNA]</scope>
    <source>
        <strain evidence="4 5">DSM 40608</strain>
    </source>
</reference>
<keyword evidence="5" id="KW-1185">Reference proteome</keyword>
<dbReference type="InterPro" id="IPR011044">
    <property type="entry name" value="Quino_amine_DH_bsu"/>
</dbReference>
<feature type="transmembrane region" description="Helical" evidence="2">
    <location>
        <begin position="427"/>
        <end position="446"/>
    </location>
</feature>
<dbReference type="Pfam" id="PF00656">
    <property type="entry name" value="Peptidase_C14"/>
    <property type="match status" value="1"/>
</dbReference>
<evidence type="ECO:0000256" key="1">
    <source>
        <dbReference type="SAM" id="MobiDB-lite"/>
    </source>
</evidence>
<dbReference type="InterPro" id="IPR051200">
    <property type="entry name" value="Host-pathogen_enzymatic-act"/>
</dbReference>
<feature type="transmembrane region" description="Helical" evidence="2">
    <location>
        <begin position="671"/>
        <end position="692"/>
    </location>
</feature>
<organism evidence="4 5">
    <name type="scientific">Streptomyces diastatochromogenes</name>
    <dbReference type="NCBI Taxonomy" id="42236"/>
    <lineage>
        <taxon>Bacteria</taxon>
        <taxon>Bacillati</taxon>
        <taxon>Actinomycetota</taxon>
        <taxon>Actinomycetes</taxon>
        <taxon>Kitasatosporales</taxon>
        <taxon>Streptomycetaceae</taxon>
        <taxon>Streptomyces</taxon>
    </lineage>
</organism>
<gene>
    <name evidence="4" type="ORF">BEK98_04270</name>
</gene>
<accession>A0A233SU68</accession>
<dbReference type="GO" id="GO:0004197">
    <property type="term" value="F:cysteine-type endopeptidase activity"/>
    <property type="evidence" value="ECO:0007669"/>
    <property type="project" value="InterPro"/>
</dbReference>
<feature type="transmembrane region" description="Helical" evidence="2">
    <location>
        <begin position="645"/>
        <end position="664"/>
    </location>
</feature>
<dbReference type="PANTHER" id="PTHR47197">
    <property type="entry name" value="PROTEIN NIRF"/>
    <property type="match status" value="1"/>
</dbReference>
<sequence length="1082" mass="113984">MALLIATYEHEDPGLRRLTAPAHDVEALAAVLRDPEIAGFDVRTLVNEPHHRVGEAVADLFEGRRTDDLVLLYFTGHGLKDEDGRLYLAMRNTRRERPLFTSLPAAQVDQALSDCASRRKVLILDCCYSGAYPEGRVPRADDGVHTFAQFHGSGQIVLTASDAIRYAFEGDRLSGSADQSVFTRHLVEGLREGSADLDGDGNITMDELYRYVHDHVIDEMPQQRPMMRNSVEGRIVIARNVNWSLPAHLGHALASPLAAERLSALEVLDHLRRLGNEVVRAKVEQEIGRLAEDDSRMVSQAAERLLGGAGTATPVVVPRPGGEGVRERPVPSQPAGEGVRVTPVPPQPGGVDARVTPVGSQRGGAGARTPVGSQSGGEGTQATPMGSQPGGMGARVTPVPSRPGGADARTAPSPRAQGDAPAETGPLPTALVVALVEAWVVLADWWPAAASSGLQWLRTLTRALSLRTLCGGSALLAVALTMGALLQRNEAYARFSSEEWGSITWYLAGLAGVALAGGVCTLVPRAGALTGPGLVLGAATASLWGLVYFAGSAAGDPHAPDAAIPLGLAAHAALLAAACLALAALIRNPEVRFDLRPPRALWSYVVVGTACGVAVVGALAGVLLLDESAGLREYFDYPDLALSSHAFVVVVVAALAVPGCAAAVAPRRFGYCLVLGWAAGTLAVAAATRARFTSFYQESLDNVALAAGALVALLLLTTVLARWARTAERPVARPRGRVLMAALVVLPLLAGSAGAVVDVRLHRARVAVQPLDLVLSPHGDRLYVVSLLRRASQEKPEGLSGEVTVLDPATGRTTGRRTLLVKAANDAALTRDGRYLYLAQPYGGTVTVVATEEMEPFGDPLRLSGRPSMIHVTTGDRAWVAGTPSGAWSAIDTKNVKLTVRTVTPGKGWQVAAVNNEGTRIYTGKGSTVTGYGLADGKPVGSPVQLADEAVDLAFDPIDDSRLYVVEDGKDTSTVVAVDTRTGTVEGRTSVPLSFFGHRVAVSPDGRRLYVANQDYDGQLFVIDTATMRTLARPVDLPGLASDIAVSPDSSRVFVALTDKGEVVTFPANDPHAISRFTLKQP</sequence>
<keyword evidence="2" id="KW-1133">Transmembrane helix</keyword>
<dbReference type="NCBIfam" id="NF047832">
    <property type="entry name" value="caspase_w_EACC1"/>
    <property type="match status" value="1"/>
</dbReference>
<dbReference type="PANTHER" id="PTHR47197:SF3">
    <property type="entry name" value="DIHYDRO-HEME D1 DEHYDROGENASE"/>
    <property type="match status" value="1"/>
</dbReference>
<dbReference type="Gene3D" id="2.130.10.10">
    <property type="entry name" value="YVTN repeat-like/Quinoprotein amine dehydrogenase"/>
    <property type="match status" value="2"/>
</dbReference>
<dbReference type="InterPro" id="IPR029030">
    <property type="entry name" value="Caspase-like_dom_sf"/>
</dbReference>
<feature type="transmembrane region" description="Helical" evidence="2">
    <location>
        <begin position="531"/>
        <end position="550"/>
    </location>
</feature>